<keyword evidence="3" id="KW-0863">Zinc-finger</keyword>
<reference evidence="6 7" key="1">
    <citation type="submission" date="2015-08" db="EMBL/GenBank/DDBJ databases">
        <title>The genome of the Asian arowana (Scleropages formosus).</title>
        <authorList>
            <person name="Tan M.H."/>
            <person name="Gan H.M."/>
            <person name="Croft L.J."/>
            <person name="Austin C.M."/>
        </authorList>
    </citation>
    <scope>NUCLEOTIDE SEQUENCE [LARGE SCALE GENOMIC DNA]</scope>
    <source>
        <strain evidence="6">Aro1</strain>
    </source>
</reference>
<accession>A0A0P7UBT1</accession>
<proteinExistence type="predicted"/>
<organism evidence="6 7">
    <name type="scientific">Scleropages formosus</name>
    <name type="common">Asian bonytongue</name>
    <name type="synonym">Osteoglossum formosum</name>
    <dbReference type="NCBI Taxonomy" id="113540"/>
    <lineage>
        <taxon>Eukaryota</taxon>
        <taxon>Metazoa</taxon>
        <taxon>Chordata</taxon>
        <taxon>Craniata</taxon>
        <taxon>Vertebrata</taxon>
        <taxon>Euteleostomi</taxon>
        <taxon>Actinopterygii</taxon>
        <taxon>Neopterygii</taxon>
        <taxon>Teleostei</taxon>
        <taxon>Osteoglossocephala</taxon>
        <taxon>Osteoglossomorpha</taxon>
        <taxon>Osteoglossiformes</taxon>
        <taxon>Osteoglossidae</taxon>
        <taxon>Scleropages</taxon>
    </lineage>
</organism>
<comment type="caution">
    <text evidence="6">The sequence shown here is derived from an EMBL/GenBank/DDBJ whole genome shotgun (WGS) entry which is preliminary data.</text>
</comment>
<protein>
    <submittedName>
        <fullName evidence="6">Zinc finger BED domain-containing protein 1-like</fullName>
    </submittedName>
</protein>
<evidence type="ECO:0000313" key="7">
    <source>
        <dbReference type="Proteomes" id="UP000034805"/>
    </source>
</evidence>
<dbReference type="GO" id="GO:0008270">
    <property type="term" value="F:zinc ion binding"/>
    <property type="evidence" value="ECO:0007669"/>
    <property type="project" value="UniProtKB-KW"/>
</dbReference>
<evidence type="ECO:0000256" key="3">
    <source>
        <dbReference type="ARBA" id="ARBA00022771"/>
    </source>
</evidence>
<keyword evidence="5" id="KW-0539">Nucleus</keyword>
<dbReference type="SUPFAM" id="SSF53098">
    <property type="entry name" value="Ribonuclease H-like"/>
    <property type="match status" value="1"/>
</dbReference>
<evidence type="ECO:0000256" key="2">
    <source>
        <dbReference type="ARBA" id="ARBA00022723"/>
    </source>
</evidence>
<name>A0A0P7UBT1_SCLFO</name>
<dbReference type="GO" id="GO:0005634">
    <property type="term" value="C:nucleus"/>
    <property type="evidence" value="ECO:0007669"/>
    <property type="project" value="UniProtKB-SubCell"/>
</dbReference>
<evidence type="ECO:0000256" key="1">
    <source>
        <dbReference type="ARBA" id="ARBA00004123"/>
    </source>
</evidence>
<dbReference type="PANTHER" id="PTHR46481">
    <property type="entry name" value="ZINC FINGER BED DOMAIN-CONTAINING PROTEIN 4"/>
    <property type="match status" value="1"/>
</dbReference>
<keyword evidence="2" id="KW-0479">Metal-binding</keyword>
<dbReference type="InterPro" id="IPR012337">
    <property type="entry name" value="RNaseH-like_sf"/>
</dbReference>
<evidence type="ECO:0000256" key="5">
    <source>
        <dbReference type="ARBA" id="ARBA00023242"/>
    </source>
</evidence>
<evidence type="ECO:0000256" key="4">
    <source>
        <dbReference type="ARBA" id="ARBA00022833"/>
    </source>
</evidence>
<keyword evidence="4" id="KW-0862">Zinc</keyword>
<feature type="non-terminal residue" evidence="6">
    <location>
        <position position="1"/>
    </location>
</feature>
<sequence>IAADLWTSSTMELHIMVTAHYITNTWKLKARLLCTALMPERHSAANIAGRLSRNGGAYWCFAQSMLAIKTGLVLPDVVKAIDAARRVVCHFCQTAVATCALKKWQEELGLGANKLQIDCLVRWNSTVIMLQPLLEQRIAVQSVLADETVSKPNLQMSLTIRASWWELLEQLIPALQPSTKATKITCGKLHAGLSFIYPNTVRQQLQTRFKLESDDLMESSPTVARMLNSWFKDLQFIQESKRDAAQSQLNSLLQDEGELLLKCGRATRTDFPVWPSFAKATRLSYPPGPQVREFFLWLGIPSCDSGRAFIQPTVMPSSSYTQTRIEKQKLWLSRSMT</sequence>
<dbReference type="InterPro" id="IPR052035">
    <property type="entry name" value="ZnF_BED_domain_contain"/>
</dbReference>
<dbReference type="EMBL" id="JARO02016914">
    <property type="protein sequence ID" value="KPP57294.1"/>
    <property type="molecule type" value="Genomic_DNA"/>
</dbReference>
<feature type="non-terminal residue" evidence="6">
    <location>
        <position position="337"/>
    </location>
</feature>
<comment type="subcellular location">
    <subcellularLocation>
        <location evidence="1">Nucleus</location>
    </subcellularLocation>
</comment>
<dbReference type="AlphaFoldDB" id="A0A0P7UBT1"/>
<dbReference type="PANTHER" id="PTHR46481:SF10">
    <property type="entry name" value="ZINC FINGER BED DOMAIN-CONTAINING PROTEIN 39"/>
    <property type="match status" value="1"/>
</dbReference>
<gene>
    <name evidence="6" type="ORF">Z043_125002</name>
</gene>
<dbReference type="Proteomes" id="UP000034805">
    <property type="component" value="Unassembled WGS sequence"/>
</dbReference>
<evidence type="ECO:0000313" key="6">
    <source>
        <dbReference type="EMBL" id="KPP57294.1"/>
    </source>
</evidence>